<dbReference type="Proteomes" id="UP000800094">
    <property type="component" value="Unassembled WGS sequence"/>
</dbReference>
<dbReference type="RefSeq" id="XP_033687501.1">
    <property type="nucleotide sequence ID" value="XM_033828490.1"/>
</dbReference>
<gene>
    <name evidence="1" type="ORF">BU26DRAFT_517102</name>
</gene>
<keyword evidence="2" id="KW-1185">Reference proteome</keyword>
<proteinExistence type="predicted"/>
<dbReference type="OrthoDB" id="5291055at2759"/>
<dbReference type="PANTHER" id="PTHR36847:SF1">
    <property type="entry name" value="AMIDOLIGASE ENZYME"/>
    <property type="match status" value="1"/>
</dbReference>
<evidence type="ECO:0000313" key="2">
    <source>
        <dbReference type="Proteomes" id="UP000800094"/>
    </source>
</evidence>
<accession>A0A6A6IQI6</accession>
<sequence>MPYSSYNFGIEIETVVRPYARRPNFTNQDWYKQLAQRLENRNIPAAPDLHSRYSTHPEYYSSRWFITRDGSLQRAHEEFVSMEIVSPVLNTSRAISKTLSEFWEAMSISFEVQKEKSCGGHVHVTPPSSTSRFSLLELKKVAFASVVYEPCVHAILPACRRNNRYCALNSLPNGTHGLGRACAAGLSASVLRSVRSSLQGVSSAAGLLAYMQASRYVIWNFANICPREAGGSCSGTLEFRGGSQFLNMKTTLKWIAFVVAFIHMALDENLLEGGAFNYVSASDSEFDAHMKTWWKSIRRTAAKLKVMRHLPENWKQMRIG</sequence>
<dbReference type="Pfam" id="PF12224">
    <property type="entry name" value="Amidoligase_2"/>
    <property type="match status" value="1"/>
</dbReference>
<dbReference type="AlphaFoldDB" id="A0A6A6IQI6"/>
<organism evidence="1 2">
    <name type="scientific">Trematosphaeria pertusa</name>
    <dbReference type="NCBI Taxonomy" id="390896"/>
    <lineage>
        <taxon>Eukaryota</taxon>
        <taxon>Fungi</taxon>
        <taxon>Dikarya</taxon>
        <taxon>Ascomycota</taxon>
        <taxon>Pezizomycotina</taxon>
        <taxon>Dothideomycetes</taxon>
        <taxon>Pleosporomycetidae</taxon>
        <taxon>Pleosporales</taxon>
        <taxon>Massarineae</taxon>
        <taxon>Trematosphaeriaceae</taxon>
        <taxon>Trematosphaeria</taxon>
    </lineage>
</organism>
<reference evidence="1" key="1">
    <citation type="journal article" date="2020" name="Stud. Mycol.">
        <title>101 Dothideomycetes genomes: a test case for predicting lifestyles and emergence of pathogens.</title>
        <authorList>
            <person name="Haridas S."/>
            <person name="Albert R."/>
            <person name="Binder M."/>
            <person name="Bloem J."/>
            <person name="Labutti K."/>
            <person name="Salamov A."/>
            <person name="Andreopoulos B."/>
            <person name="Baker S."/>
            <person name="Barry K."/>
            <person name="Bills G."/>
            <person name="Bluhm B."/>
            <person name="Cannon C."/>
            <person name="Castanera R."/>
            <person name="Culley D."/>
            <person name="Daum C."/>
            <person name="Ezra D."/>
            <person name="Gonzalez J."/>
            <person name="Henrissat B."/>
            <person name="Kuo A."/>
            <person name="Liang C."/>
            <person name="Lipzen A."/>
            <person name="Lutzoni F."/>
            <person name="Magnuson J."/>
            <person name="Mondo S."/>
            <person name="Nolan M."/>
            <person name="Ohm R."/>
            <person name="Pangilinan J."/>
            <person name="Park H.-J."/>
            <person name="Ramirez L."/>
            <person name="Alfaro M."/>
            <person name="Sun H."/>
            <person name="Tritt A."/>
            <person name="Yoshinaga Y."/>
            <person name="Zwiers L.-H."/>
            <person name="Turgeon B."/>
            <person name="Goodwin S."/>
            <person name="Spatafora J."/>
            <person name="Crous P."/>
            <person name="Grigoriev I."/>
        </authorList>
    </citation>
    <scope>NUCLEOTIDE SEQUENCE</scope>
    <source>
        <strain evidence="1">CBS 122368</strain>
    </source>
</reference>
<evidence type="ECO:0008006" key="3">
    <source>
        <dbReference type="Google" id="ProtNLM"/>
    </source>
</evidence>
<dbReference type="GeneID" id="54581820"/>
<dbReference type="EMBL" id="ML987192">
    <property type="protein sequence ID" value="KAF2252497.1"/>
    <property type="molecule type" value="Genomic_DNA"/>
</dbReference>
<protein>
    <recommendedName>
        <fullName evidence="3">Amidoligase enzyme</fullName>
    </recommendedName>
</protein>
<evidence type="ECO:0000313" key="1">
    <source>
        <dbReference type="EMBL" id="KAF2252497.1"/>
    </source>
</evidence>
<name>A0A6A6IQI6_9PLEO</name>
<dbReference type="InterPro" id="IPR022025">
    <property type="entry name" value="Amidoligase_2"/>
</dbReference>
<dbReference type="PANTHER" id="PTHR36847">
    <property type="entry name" value="AMIDOLIGASE ENZYME"/>
    <property type="match status" value="1"/>
</dbReference>